<dbReference type="Proteomes" id="UP000027586">
    <property type="component" value="Unassembled WGS sequence"/>
</dbReference>
<comment type="caution">
    <text evidence="1">The sequence shown here is derived from an EMBL/GenBank/DDBJ whole genome shotgun (WGS) entry which is preliminary data.</text>
</comment>
<reference evidence="1" key="1">
    <citation type="submission" date="2013-08" db="EMBL/GenBank/DDBJ databases">
        <title>Gene expansion shapes genome architecture in the human pathogen Lichtheimia corymbifera: an evolutionary genomics analysis in the ancient terrestrial Mucorales (Mucoromycotina).</title>
        <authorList>
            <person name="Schwartze V.U."/>
            <person name="Winter S."/>
            <person name="Shelest E."/>
            <person name="Marcet-Houben M."/>
            <person name="Horn F."/>
            <person name="Wehner S."/>
            <person name="Hoffmann K."/>
            <person name="Riege K."/>
            <person name="Sammeth M."/>
            <person name="Nowrousian M."/>
            <person name="Valiante V."/>
            <person name="Linde J."/>
            <person name="Jacobsen I.D."/>
            <person name="Marz M."/>
            <person name="Brakhage A.A."/>
            <person name="Gabaldon T."/>
            <person name="Bocker S."/>
            <person name="Voigt K."/>
        </authorList>
    </citation>
    <scope>NUCLEOTIDE SEQUENCE [LARGE SCALE GENOMIC DNA]</scope>
    <source>
        <strain evidence="1">FSU 9682</strain>
    </source>
</reference>
<evidence type="ECO:0000313" key="1">
    <source>
        <dbReference type="EMBL" id="CDH49543.1"/>
    </source>
</evidence>
<dbReference type="EMBL" id="CBTN010000003">
    <property type="protein sequence ID" value="CDH49543.1"/>
    <property type="molecule type" value="Genomic_DNA"/>
</dbReference>
<keyword evidence="2" id="KW-1185">Reference proteome</keyword>
<name>A0A068RHB0_9FUNG</name>
<gene>
    <name evidence="1" type="ORF">LCOR_01285.1</name>
</gene>
<organism evidence="1 2">
    <name type="scientific">Lichtheimia corymbifera JMRC:FSU:9682</name>
    <dbReference type="NCBI Taxonomy" id="1263082"/>
    <lineage>
        <taxon>Eukaryota</taxon>
        <taxon>Fungi</taxon>
        <taxon>Fungi incertae sedis</taxon>
        <taxon>Mucoromycota</taxon>
        <taxon>Mucoromycotina</taxon>
        <taxon>Mucoromycetes</taxon>
        <taxon>Mucorales</taxon>
        <taxon>Lichtheimiaceae</taxon>
        <taxon>Lichtheimia</taxon>
    </lineage>
</organism>
<evidence type="ECO:0000313" key="2">
    <source>
        <dbReference type="Proteomes" id="UP000027586"/>
    </source>
</evidence>
<dbReference type="VEuPathDB" id="FungiDB:LCOR_01285.1"/>
<proteinExistence type="predicted"/>
<sequence>MAKIISWNENQCFPATTVNIQCKRIITSALTRYGNRLQVHRIYQETTAILHNASLPLPLSENGVKSQLRDAFGVHLHIMEYIEQKPDVQPTQQKATTPSWKWCNDTACYVNLVSCKHSTYHADYPGFMRHLLYMALYLREKPRSSLHR</sequence>
<dbReference type="AlphaFoldDB" id="A0A068RHB0"/>
<protein>
    <submittedName>
        <fullName evidence="1">Uncharacterized protein</fullName>
    </submittedName>
</protein>
<accession>A0A068RHB0</accession>